<dbReference type="PANTHER" id="PTHR24251">
    <property type="entry name" value="OVOCHYMASE-RELATED"/>
    <property type="match status" value="1"/>
</dbReference>
<dbReference type="Pfam" id="PF00431">
    <property type="entry name" value="CUB"/>
    <property type="match status" value="1"/>
</dbReference>
<feature type="non-terminal residue" evidence="5">
    <location>
        <position position="73"/>
    </location>
</feature>
<keyword evidence="1" id="KW-0677">Repeat</keyword>
<evidence type="ECO:0000259" key="4">
    <source>
        <dbReference type="PROSITE" id="PS01180"/>
    </source>
</evidence>
<name>A0AAV7U6M4_PLEWA</name>
<dbReference type="Proteomes" id="UP001066276">
    <property type="component" value="Chromosome 3_1"/>
</dbReference>
<dbReference type="CDD" id="cd00041">
    <property type="entry name" value="CUB"/>
    <property type="match status" value="1"/>
</dbReference>
<dbReference type="EMBL" id="JANPWB010000005">
    <property type="protein sequence ID" value="KAJ1184031.1"/>
    <property type="molecule type" value="Genomic_DNA"/>
</dbReference>
<protein>
    <recommendedName>
        <fullName evidence="4">CUB domain-containing protein</fullName>
    </recommendedName>
</protein>
<dbReference type="PROSITE" id="PS01180">
    <property type="entry name" value="CUB"/>
    <property type="match status" value="1"/>
</dbReference>
<dbReference type="InterPro" id="IPR000859">
    <property type="entry name" value="CUB_dom"/>
</dbReference>
<comment type="caution">
    <text evidence="5">The sequence shown here is derived from an EMBL/GenBank/DDBJ whole genome shotgun (WGS) entry which is preliminary data.</text>
</comment>
<dbReference type="Gene3D" id="2.60.120.290">
    <property type="entry name" value="Spermadhesin, CUB domain"/>
    <property type="match status" value="1"/>
</dbReference>
<feature type="non-terminal residue" evidence="5">
    <location>
        <position position="1"/>
    </location>
</feature>
<comment type="caution">
    <text evidence="3">Lacks conserved residue(s) required for the propagation of feature annotation.</text>
</comment>
<evidence type="ECO:0000256" key="2">
    <source>
        <dbReference type="ARBA" id="ARBA00023157"/>
    </source>
</evidence>
<gene>
    <name evidence="5" type="ORF">NDU88_000841</name>
</gene>
<keyword evidence="2" id="KW-1015">Disulfide bond</keyword>
<dbReference type="AlphaFoldDB" id="A0AAV7U6M4"/>
<evidence type="ECO:0000313" key="5">
    <source>
        <dbReference type="EMBL" id="KAJ1184031.1"/>
    </source>
</evidence>
<dbReference type="SUPFAM" id="SSF49854">
    <property type="entry name" value="Spermadhesin, CUB domain"/>
    <property type="match status" value="1"/>
</dbReference>
<feature type="domain" description="CUB" evidence="4">
    <location>
        <begin position="1"/>
        <end position="73"/>
    </location>
</feature>
<evidence type="ECO:0000313" key="6">
    <source>
        <dbReference type="Proteomes" id="UP001066276"/>
    </source>
</evidence>
<dbReference type="PANTHER" id="PTHR24251:SF30">
    <property type="entry name" value="MEMBRANE FRIZZLED-RELATED PROTEIN"/>
    <property type="match status" value="1"/>
</dbReference>
<sequence>IIVTIRYFHVENNPICAYDYLMIYNGGSLTSSVFGKFCGNNQIPPLTSRENAVILQFHSDENTSFPGFEAKYS</sequence>
<reference evidence="5" key="1">
    <citation type="journal article" date="2022" name="bioRxiv">
        <title>Sequencing and chromosome-scale assembly of the giantPleurodeles waltlgenome.</title>
        <authorList>
            <person name="Brown T."/>
            <person name="Elewa A."/>
            <person name="Iarovenko S."/>
            <person name="Subramanian E."/>
            <person name="Araus A.J."/>
            <person name="Petzold A."/>
            <person name="Susuki M."/>
            <person name="Suzuki K.-i.T."/>
            <person name="Hayashi T."/>
            <person name="Toyoda A."/>
            <person name="Oliveira C."/>
            <person name="Osipova E."/>
            <person name="Leigh N.D."/>
            <person name="Simon A."/>
            <person name="Yun M.H."/>
        </authorList>
    </citation>
    <scope>NUCLEOTIDE SEQUENCE</scope>
    <source>
        <strain evidence="5">20211129_DDA</strain>
        <tissue evidence="5">Liver</tissue>
    </source>
</reference>
<keyword evidence="6" id="KW-1185">Reference proteome</keyword>
<proteinExistence type="predicted"/>
<organism evidence="5 6">
    <name type="scientific">Pleurodeles waltl</name>
    <name type="common">Iberian ribbed newt</name>
    <dbReference type="NCBI Taxonomy" id="8319"/>
    <lineage>
        <taxon>Eukaryota</taxon>
        <taxon>Metazoa</taxon>
        <taxon>Chordata</taxon>
        <taxon>Craniata</taxon>
        <taxon>Vertebrata</taxon>
        <taxon>Euteleostomi</taxon>
        <taxon>Amphibia</taxon>
        <taxon>Batrachia</taxon>
        <taxon>Caudata</taxon>
        <taxon>Salamandroidea</taxon>
        <taxon>Salamandridae</taxon>
        <taxon>Pleurodelinae</taxon>
        <taxon>Pleurodeles</taxon>
    </lineage>
</organism>
<dbReference type="InterPro" id="IPR035914">
    <property type="entry name" value="Sperma_CUB_dom_sf"/>
</dbReference>
<evidence type="ECO:0000256" key="3">
    <source>
        <dbReference type="PROSITE-ProRule" id="PRU00059"/>
    </source>
</evidence>
<accession>A0AAV7U6M4</accession>
<evidence type="ECO:0000256" key="1">
    <source>
        <dbReference type="ARBA" id="ARBA00022737"/>
    </source>
</evidence>